<gene>
    <name evidence="10" type="ORF">MAR_005819</name>
</gene>
<evidence type="ECO:0000256" key="6">
    <source>
        <dbReference type="ARBA" id="ARBA00023136"/>
    </source>
</evidence>
<reference evidence="10" key="1">
    <citation type="submission" date="2022-11" db="EMBL/GenBank/DDBJ databases">
        <title>Centuries of genome instability and evolution in soft-shell clam transmissible cancer (bioRxiv).</title>
        <authorList>
            <person name="Hart S.F.M."/>
            <person name="Yonemitsu M.A."/>
            <person name="Giersch R.M."/>
            <person name="Beal B.F."/>
            <person name="Arriagada G."/>
            <person name="Davis B.W."/>
            <person name="Ostrander E.A."/>
            <person name="Goff S.P."/>
            <person name="Metzger M.J."/>
        </authorList>
    </citation>
    <scope>NUCLEOTIDE SEQUENCE</scope>
    <source>
        <strain evidence="10">MELC-2E11</strain>
        <tissue evidence="10">Siphon/mantle</tissue>
    </source>
</reference>
<dbReference type="Proteomes" id="UP001164746">
    <property type="component" value="Chromosome 9"/>
</dbReference>
<dbReference type="PANTHER" id="PTHR11537:SF254">
    <property type="entry name" value="POTASSIUM VOLTAGE-GATED CHANNEL PROTEIN SHAB"/>
    <property type="match status" value="1"/>
</dbReference>
<evidence type="ECO:0000256" key="7">
    <source>
        <dbReference type="ARBA" id="ARBA00023303"/>
    </source>
</evidence>
<feature type="compositionally biased region" description="Low complexity" evidence="8">
    <location>
        <begin position="60"/>
        <end position="72"/>
    </location>
</feature>
<dbReference type="InterPro" id="IPR003131">
    <property type="entry name" value="T1-type_BTB"/>
</dbReference>
<evidence type="ECO:0000256" key="4">
    <source>
        <dbReference type="ARBA" id="ARBA00022989"/>
    </source>
</evidence>
<keyword evidence="7" id="KW-0407">Ion channel</keyword>
<feature type="domain" description="Potassium channel tetramerisation-type BTB" evidence="9">
    <location>
        <begin position="113"/>
        <end position="195"/>
    </location>
</feature>
<sequence>MFWQTMREAIKIESKGYGDYVTLTTGINANERSTSTIYYLFRKIREDIRKREEEIRESTSQSLQNNRQSSLQGGDPENVGNNGLLATGASQIQRAHTCGNCLQLPTNMTSSSISLTVSGNTITVDRQMIEDGPESKLSQICEKDSVNITRPAEMFLSILAFYQTGQLHMPVSACPAAFLEELTFWEISPDLLSQCCKNRLQAFLDEQETLESFRESQRRLDNITPSKISFGFCTKLRSFRANIWSVTGSNNSFLLTRVRFIENLEF</sequence>
<evidence type="ECO:0000256" key="2">
    <source>
        <dbReference type="ARBA" id="ARBA00022448"/>
    </source>
</evidence>
<evidence type="ECO:0000256" key="3">
    <source>
        <dbReference type="ARBA" id="ARBA00022692"/>
    </source>
</evidence>
<organism evidence="10 11">
    <name type="scientific">Mya arenaria</name>
    <name type="common">Soft-shell clam</name>
    <dbReference type="NCBI Taxonomy" id="6604"/>
    <lineage>
        <taxon>Eukaryota</taxon>
        <taxon>Metazoa</taxon>
        <taxon>Spiralia</taxon>
        <taxon>Lophotrochozoa</taxon>
        <taxon>Mollusca</taxon>
        <taxon>Bivalvia</taxon>
        <taxon>Autobranchia</taxon>
        <taxon>Heteroconchia</taxon>
        <taxon>Euheterodonta</taxon>
        <taxon>Imparidentia</taxon>
        <taxon>Neoheterodontei</taxon>
        <taxon>Myida</taxon>
        <taxon>Myoidea</taxon>
        <taxon>Myidae</taxon>
        <taxon>Mya</taxon>
    </lineage>
</organism>
<dbReference type="EMBL" id="CP111020">
    <property type="protein sequence ID" value="WAR15714.1"/>
    <property type="molecule type" value="Genomic_DNA"/>
</dbReference>
<evidence type="ECO:0000259" key="9">
    <source>
        <dbReference type="Pfam" id="PF02214"/>
    </source>
</evidence>
<evidence type="ECO:0000313" key="10">
    <source>
        <dbReference type="EMBL" id="WAR15714.1"/>
    </source>
</evidence>
<protein>
    <submittedName>
        <fullName evidence="10">KCNC1-like protein</fullName>
    </submittedName>
</protein>
<accession>A0ABY7F3D5</accession>
<evidence type="ECO:0000313" key="11">
    <source>
        <dbReference type="Proteomes" id="UP001164746"/>
    </source>
</evidence>
<dbReference type="InterPro" id="IPR028325">
    <property type="entry name" value="VG_K_chnl"/>
</dbReference>
<keyword evidence="4" id="KW-1133">Transmembrane helix</keyword>
<dbReference type="InterPro" id="IPR011333">
    <property type="entry name" value="SKP1/BTB/POZ_sf"/>
</dbReference>
<keyword evidence="5" id="KW-0406">Ion transport</keyword>
<feature type="region of interest" description="Disordered" evidence="8">
    <location>
        <begin position="53"/>
        <end position="84"/>
    </location>
</feature>
<evidence type="ECO:0000256" key="8">
    <source>
        <dbReference type="SAM" id="MobiDB-lite"/>
    </source>
</evidence>
<proteinExistence type="predicted"/>
<dbReference type="SUPFAM" id="SSF54695">
    <property type="entry name" value="POZ domain"/>
    <property type="match status" value="1"/>
</dbReference>
<dbReference type="Gene3D" id="3.30.710.10">
    <property type="entry name" value="Potassium Channel Kv1.1, Chain A"/>
    <property type="match status" value="1"/>
</dbReference>
<dbReference type="PANTHER" id="PTHR11537">
    <property type="entry name" value="VOLTAGE-GATED POTASSIUM CHANNEL"/>
    <property type="match status" value="1"/>
</dbReference>
<name>A0ABY7F3D5_MYAAR</name>
<dbReference type="Pfam" id="PF02214">
    <property type="entry name" value="BTB_2"/>
    <property type="match status" value="1"/>
</dbReference>
<comment type="subcellular location">
    <subcellularLocation>
        <location evidence="1">Membrane</location>
        <topology evidence="1">Multi-pass membrane protein</topology>
    </subcellularLocation>
</comment>
<evidence type="ECO:0000256" key="5">
    <source>
        <dbReference type="ARBA" id="ARBA00023065"/>
    </source>
</evidence>
<keyword evidence="3" id="KW-0812">Transmembrane</keyword>
<evidence type="ECO:0000256" key="1">
    <source>
        <dbReference type="ARBA" id="ARBA00004141"/>
    </source>
</evidence>
<keyword evidence="11" id="KW-1185">Reference proteome</keyword>
<keyword evidence="6" id="KW-0472">Membrane</keyword>
<keyword evidence="2" id="KW-0813">Transport</keyword>